<dbReference type="Proteomes" id="UP000789860">
    <property type="component" value="Unassembled WGS sequence"/>
</dbReference>
<dbReference type="EMBL" id="CAJVPM010006459">
    <property type="protein sequence ID" value="CAG8535194.1"/>
    <property type="molecule type" value="Genomic_DNA"/>
</dbReference>
<organism evidence="1 2">
    <name type="scientific">Scutellospora calospora</name>
    <dbReference type="NCBI Taxonomy" id="85575"/>
    <lineage>
        <taxon>Eukaryota</taxon>
        <taxon>Fungi</taxon>
        <taxon>Fungi incertae sedis</taxon>
        <taxon>Mucoromycota</taxon>
        <taxon>Glomeromycotina</taxon>
        <taxon>Glomeromycetes</taxon>
        <taxon>Diversisporales</taxon>
        <taxon>Gigasporaceae</taxon>
        <taxon>Scutellospora</taxon>
    </lineage>
</organism>
<sequence>MDIIEFYRLCIENNKYKPERLTYIKAADKFIKGLQDIVGMLTDADTIKKALELKEKIKAIDRIVLIEVSIHTSNFKAVEVRSTRWPFSWNSVVEYMHVFELIAYFTKNLHDQEKVMRMMVNEQRGLVEVKSTTVSQLLKSALFS</sequence>
<protein>
    <submittedName>
        <fullName evidence="1">3097_t:CDS:1</fullName>
    </submittedName>
</protein>
<evidence type="ECO:0000313" key="2">
    <source>
        <dbReference type="Proteomes" id="UP000789860"/>
    </source>
</evidence>
<accession>A0ACA9LMQ7</accession>
<comment type="caution">
    <text evidence="1">The sequence shown here is derived from an EMBL/GenBank/DDBJ whole genome shotgun (WGS) entry which is preliminary data.</text>
</comment>
<feature type="non-terminal residue" evidence="1">
    <location>
        <position position="144"/>
    </location>
</feature>
<name>A0ACA9LMQ7_9GLOM</name>
<keyword evidence="2" id="KW-1185">Reference proteome</keyword>
<proteinExistence type="predicted"/>
<gene>
    <name evidence="1" type="ORF">SCALOS_LOCUS4616</name>
</gene>
<evidence type="ECO:0000313" key="1">
    <source>
        <dbReference type="EMBL" id="CAG8535194.1"/>
    </source>
</evidence>
<reference evidence="1" key="1">
    <citation type="submission" date="2021-06" db="EMBL/GenBank/DDBJ databases">
        <authorList>
            <person name="Kallberg Y."/>
            <person name="Tangrot J."/>
            <person name="Rosling A."/>
        </authorList>
    </citation>
    <scope>NUCLEOTIDE SEQUENCE</scope>
    <source>
        <strain evidence="1">AU212A</strain>
    </source>
</reference>